<evidence type="ECO:0000313" key="4">
    <source>
        <dbReference type="EMBL" id="SFN61513.1"/>
    </source>
</evidence>
<sequence length="531" mass="59403">MDVRLKFCGAAGIVTGSCYLVQTAGHKFLVDCGMFQGTKTVRSLNYDGFPFDPAEIDFVLLTHAHIDHSGLLPKLYKQGFNGPTYMTEPTKDLLAAMLPDSGHIQEMDVMNLNRRNARRGKPQIEPIYTQEDAQACQDYFEPVPFEEWMTIEGIRAKFWNAGHILGSSSIALEIPSDDPDEKNLRLLFSGDLGPDHKLFYPDPAASSDYDYVISESTYGGRNRPDVTPDEKRQTLLEEIQLGLKDNGLLLIPSFAVERTQELLADILILQHTGQLHDVPVFLDSPLAIKATEVFVKHAGDLEDIENFVDKLDTSRIHFTQSVEESKGLNRIKSGAIIMAGSGMCDAGRIRHHIKNHMWRTNTTLLLVGFQAEGSLGRLLSNGATKVRIQGEEIRIRGKVRQLETYSGHADGDELIEWILERQPIRHGLFLCHGEQQASEALKADLIAKGLPEKMITVPAIDDEVNLKVEGVAEYAPNIKHRVQQCDVCGWDAHNEFAELQIDLKEAFDKLADEKARRALARRIKRALEAAE</sequence>
<evidence type="ECO:0000313" key="5">
    <source>
        <dbReference type="Proteomes" id="UP000199236"/>
    </source>
</evidence>
<name>A0A1I5AGF2_9HYPH</name>
<dbReference type="InterPro" id="IPR036866">
    <property type="entry name" value="RibonucZ/Hydroxyglut_hydro"/>
</dbReference>
<dbReference type="SUPFAM" id="SSF56281">
    <property type="entry name" value="Metallo-hydrolase/oxidoreductase"/>
    <property type="match status" value="1"/>
</dbReference>
<dbReference type="Gene3D" id="3.60.15.10">
    <property type="entry name" value="Ribonuclease Z/Hydroxyacylglutathione hydrolase-like"/>
    <property type="match status" value="1"/>
</dbReference>
<dbReference type="PROSITE" id="PS51257">
    <property type="entry name" value="PROKAR_LIPOPROTEIN"/>
    <property type="match status" value="1"/>
</dbReference>
<dbReference type="SMART" id="SM01027">
    <property type="entry name" value="Beta-Casp"/>
    <property type="match status" value="1"/>
</dbReference>
<evidence type="ECO:0000256" key="1">
    <source>
        <dbReference type="ARBA" id="ARBA00022801"/>
    </source>
</evidence>
<dbReference type="OrthoDB" id="9803916at2"/>
<dbReference type="STRING" id="655353.SAMN04488056_101481"/>
<proteinExistence type="predicted"/>
<dbReference type="CDD" id="cd16295">
    <property type="entry name" value="TTHA0252-CPSF-like_MBL-fold"/>
    <property type="match status" value="1"/>
</dbReference>
<dbReference type="PANTHER" id="PTHR11203">
    <property type="entry name" value="CLEAVAGE AND POLYADENYLATION SPECIFICITY FACTOR FAMILY MEMBER"/>
    <property type="match status" value="1"/>
</dbReference>
<dbReference type="Proteomes" id="UP000199236">
    <property type="component" value="Unassembled WGS sequence"/>
</dbReference>
<feature type="domain" description="Beta-Casp" evidence="3">
    <location>
        <begin position="259"/>
        <end position="379"/>
    </location>
</feature>
<organism evidence="4 5">
    <name type="scientific">Cohaesibacter marisflavi</name>
    <dbReference type="NCBI Taxonomy" id="655353"/>
    <lineage>
        <taxon>Bacteria</taxon>
        <taxon>Pseudomonadati</taxon>
        <taxon>Pseudomonadota</taxon>
        <taxon>Alphaproteobacteria</taxon>
        <taxon>Hyphomicrobiales</taxon>
        <taxon>Cohaesibacteraceae</taxon>
    </lineage>
</organism>
<evidence type="ECO:0000259" key="2">
    <source>
        <dbReference type="SMART" id="SM00849"/>
    </source>
</evidence>
<dbReference type="AlphaFoldDB" id="A0A1I5AGF2"/>
<accession>A0A1I5AGF2</accession>
<dbReference type="EMBL" id="FOVR01000001">
    <property type="protein sequence ID" value="SFN61513.1"/>
    <property type="molecule type" value="Genomic_DNA"/>
</dbReference>
<dbReference type="Pfam" id="PF00753">
    <property type="entry name" value="Lactamase_B"/>
    <property type="match status" value="1"/>
</dbReference>
<keyword evidence="5" id="KW-1185">Reference proteome</keyword>
<dbReference type="GO" id="GO:0004521">
    <property type="term" value="F:RNA endonuclease activity"/>
    <property type="evidence" value="ECO:0007669"/>
    <property type="project" value="TreeGrafter"/>
</dbReference>
<dbReference type="InterPro" id="IPR050698">
    <property type="entry name" value="MBL"/>
</dbReference>
<reference evidence="4 5" key="1">
    <citation type="submission" date="2016-10" db="EMBL/GenBank/DDBJ databases">
        <authorList>
            <person name="de Groot N.N."/>
        </authorList>
    </citation>
    <scope>NUCLEOTIDE SEQUENCE [LARGE SCALE GENOMIC DNA]</scope>
    <source>
        <strain evidence="4 5">CGMCC 1.9157</strain>
    </source>
</reference>
<gene>
    <name evidence="4" type="ORF">SAMN04488056_101481</name>
</gene>
<dbReference type="GO" id="GO:0016787">
    <property type="term" value="F:hydrolase activity"/>
    <property type="evidence" value="ECO:0007669"/>
    <property type="project" value="UniProtKB-KW"/>
</dbReference>
<keyword evidence="1" id="KW-0378">Hydrolase</keyword>
<dbReference type="RefSeq" id="WP_090068447.1">
    <property type="nucleotide sequence ID" value="NZ_FOVR01000001.1"/>
</dbReference>
<dbReference type="Pfam" id="PF07521">
    <property type="entry name" value="RMMBL"/>
    <property type="match status" value="1"/>
</dbReference>
<feature type="domain" description="Metallo-beta-lactamase" evidence="2">
    <location>
        <begin position="15"/>
        <end position="230"/>
    </location>
</feature>
<dbReference type="Gene3D" id="3.40.50.10890">
    <property type="match status" value="1"/>
</dbReference>
<evidence type="ECO:0000259" key="3">
    <source>
        <dbReference type="SMART" id="SM01027"/>
    </source>
</evidence>
<dbReference type="Pfam" id="PF10996">
    <property type="entry name" value="Beta-Casp"/>
    <property type="match status" value="1"/>
</dbReference>
<protein>
    <submittedName>
        <fullName evidence="4">Metallo-beta-lactamase family protein</fullName>
    </submittedName>
</protein>
<dbReference type="InterPro" id="IPR001279">
    <property type="entry name" value="Metallo-B-lactamas"/>
</dbReference>
<dbReference type="SMART" id="SM00849">
    <property type="entry name" value="Lactamase_B"/>
    <property type="match status" value="1"/>
</dbReference>
<dbReference type="InterPro" id="IPR022712">
    <property type="entry name" value="Beta_Casp"/>
</dbReference>
<dbReference type="PANTHER" id="PTHR11203:SF37">
    <property type="entry name" value="INTEGRATOR COMPLEX SUBUNIT 11"/>
    <property type="match status" value="1"/>
</dbReference>
<dbReference type="InterPro" id="IPR011108">
    <property type="entry name" value="RMMBL"/>
</dbReference>